<accession>A0A4C1W870</accession>
<evidence type="ECO:0000313" key="2">
    <source>
        <dbReference type="Proteomes" id="UP000299102"/>
    </source>
</evidence>
<comment type="caution">
    <text evidence="1">The sequence shown here is derived from an EMBL/GenBank/DDBJ whole genome shotgun (WGS) entry which is preliminary data.</text>
</comment>
<organism evidence="1 2">
    <name type="scientific">Eumeta variegata</name>
    <name type="common">Bagworm moth</name>
    <name type="synonym">Eumeta japonica</name>
    <dbReference type="NCBI Taxonomy" id="151549"/>
    <lineage>
        <taxon>Eukaryota</taxon>
        <taxon>Metazoa</taxon>
        <taxon>Ecdysozoa</taxon>
        <taxon>Arthropoda</taxon>
        <taxon>Hexapoda</taxon>
        <taxon>Insecta</taxon>
        <taxon>Pterygota</taxon>
        <taxon>Neoptera</taxon>
        <taxon>Endopterygota</taxon>
        <taxon>Lepidoptera</taxon>
        <taxon>Glossata</taxon>
        <taxon>Ditrysia</taxon>
        <taxon>Tineoidea</taxon>
        <taxon>Psychidae</taxon>
        <taxon>Oiketicinae</taxon>
        <taxon>Eumeta</taxon>
    </lineage>
</organism>
<name>A0A4C1W870_EUMVA</name>
<sequence length="113" mass="12021">MWLGAHLHTNTQMRTRKSGHTALPGAVARPFSAETGQRRVCGVAAAPGLDSPPPTHAHTRTAARVVITTLFDSTKSHFITGSTYLFAASPLYFLQPSCAVTSTRLAVSSVCKL</sequence>
<reference evidence="1 2" key="1">
    <citation type="journal article" date="2019" name="Commun. Biol.">
        <title>The bagworm genome reveals a unique fibroin gene that provides high tensile strength.</title>
        <authorList>
            <person name="Kono N."/>
            <person name="Nakamura H."/>
            <person name="Ohtoshi R."/>
            <person name="Tomita M."/>
            <person name="Numata K."/>
            <person name="Arakawa K."/>
        </authorList>
    </citation>
    <scope>NUCLEOTIDE SEQUENCE [LARGE SCALE GENOMIC DNA]</scope>
</reference>
<dbReference type="EMBL" id="BGZK01000488">
    <property type="protein sequence ID" value="GBP46722.1"/>
    <property type="molecule type" value="Genomic_DNA"/>
</dbReference>
<proteinExistence type="predicted"/>
<evidence type="ECO:0000313" key="1">
    <source>
        <dbReference type="EMBL" id="GBP46722.1"/>
    </source>
</evidence>
<protein>
    <submittedName>
        <fullName evidence="1">Uncharacterized protein</fullName>
    </submittedName>
</protein>
<dbReference type="AlphaFoldDB" id="A0A4C1W870"/>
<keyword evidence="2" id="KW-1185">Reference proteome</keyword>
<gene>
    <name evidence="1" type="ORF">EVAR_86975_1</name>
</gene>
<dbReference type="Proteomes" id="UP000299102">
    <property type="component" value="Unassembled WGS sequence"/>
</dbReference>